<dbReference type="InterPro" id="IPR052794">
    <property type="entry name" value="Mito_Ser_Protease_LACTB"/>
</dbReference>
<dbReference type="Pfam" id="PF00144">
    <property type="entry name" value="Beta-lactamase"/>
    <property type="match status" value="1"/>
</dbReference>
<dbReference type="AlphaFoldDB" id="A0A9X0D634"/>
<name>A0A9X0D634_9CNID</name>
<dbReference type="PANTHER" id="PTHR46520:SF1">
    <property type="entry name" value="SERINE BETA-LACTAMASE-LIKE PROTEIN LACTB, MITOCHONDRIAL"/>
    <property type="match status" value="1"/>
</dbReference>
<evidence type="ECO:0000313" key="3">
    <source>
        <dbReference type="EMBL" id="KAJ7387896.1"/>
    </source>
</evidence>
<accession>A0A9X0D634</accession>
<dbReference type="Proteomes" id="UP001163046">
    <property type="component" value="Unassembled WGS sequence"/>
</dbReference>
<dbReference type="InterPro" id="IPR001466">
    <property type="entry name" value="Beta-lactam-related"/>
</dbReference>
<dbReference type="PANTHER" id="PTHR46520">
    <property type="entry name" value="SERINE BETA-LACTAMASE-LIKE PROTEIN LACTB, MITOCHONDRIAL"/>
    <property type="match status" value="1"/>
</dbReference>
<dbReference type="GO" id="GO:0005739">
    <property type="term" value="C:mitochondrion"/>
    <property type="evidence" value="ECO:0007669"/>
    <property type="project" value="TreeGrafter"/>
</dbReference>
<dbReference type="OrthoDB" id="5946976at2759"/>
<dbReference type="GO" id="GO:0006508">
    <property type="term" value="P:proteolysis"/>
    <property type="evidence" value="ECO:0007669"/>
    <property type="project" value="TreeGrafter"/>
</dbReference>
<feature type="compositionally biased region" description="Basic and acidic residues" evidence="1">
    <location>
        <begin position="89"/>
        <end position="99"/>
    </location>
</feature>
<dbReference type="GO" id="GO:0008233">
    <property type="term" value="F:peptidase activity"/>
    <property type="evidence" value="ECO:0007669"/>
    <property type="project" value="TreeGrafter"/>
</dbReference>
<protein>
    <recommendedName>
        <fullName evidence="2">Beta-lactamase-related domain-containing protein</fullName>
    </recommendedName>
</protein>
<proteinExistence type="predicted"/>
<keyword evidence="4" id="KW-1185">Reference proteome</keyword>
<dbReference type="GO" id="GO:0019216">
    <property type="term" value="P:regulation of lipid metabolic process"/>
    <property type="evidence" value="ECO:0007669"/>
    <property type="project" value="TreeGrafter"/>
</dbReference>
<sequence>MKEETGSPGVCVAVSIDGKPVWSEGFGFADIENRVLCSAKTVMRIASISKPLTATAAAKLWEEGKLDLDAPIQKYVASFPEKTFKNKTKVKDKNEKSSEPEGQVMVSTDRKQTGTMSDRCTCRQQRDAFSLEEIYIKNHYNTVTEAISLFKDEPLLSDPGTSYLYTTYGWTLLSAVIESASSQDFLLFMKKLFKDLGMENTCAEFNDKIIHNRARFYQRNNKGHLINAPYVDNSYKWGGGGFMSTVEDLVQFGNSMLYAKQMGYVNNKETFGTPEYLPGFLRPETATELWKIVANTEGKGHRDGGYGLGWVVIPEKQDFGSCYHQLDTIFHSGSAVGASSILLIRPQNAHTKPPKGVVVAVLVNLQQVHLQKTAMAVAACFEKTEL</sequence>
<gene>
    <name evidence="3" type="ORF">OS493_001246</name>
</gene>
<dbReference type="Gene3D" id="3.40.710.10">
    <property type="entry name" value="DD-peptidase/beta-lactamase superfamily"/>
    <property type="match status" value="1"/>
</dbReference>
<dbReference type="SUPFAM" id="SSF56601">
    <property type="entry name" value="beta-lactamase/transpeptidase-like"/>
    <property type="match status" value="1"/>
</dbReference>
<evidence type="ECO:0000256" key="1">
    <source>
        <dbReference type="SAM" id="MobiDB-lite"/>
    </source>
</evidence>
<dbReference type="EMBL" id="MU825873">
    <property type="protein sequence ID" value="KAJ7387896.1"/>
    <property type="molecule type" value="Genomic_DNA"/>
</dbReference>
<organism evidence="3 4">
    <name type="scientific">Desmophyllum pertusum</name>
    <dbReference type="NCBI Taxonomy" id="174260"/>
    <lineage>
        <taxon>Eukaryota</taxon>
        <taxon>Metazoa</taxon>
        <taxon>Cnidaria</taxon>
        <taxon>Anthozoa</taxon>
        <taxon>Hexacorallia</taxon>
        <taxon>Scleractinia</taxon>
        <taxon>Caryophylliina</taxon>
        <taxon>Caryophylliidae</taxon>
        <taxon>Desmophyllum</taxon>
    </lineage>
</organism>
<reference evidence="3" key="1">
    <citation type="submission" date="2023-01" db="EMBL/GenBank/DDBJ databases">
        <title>Genome assembly of the deep-sea coral Lophelia pertusa.</title>
        <authorList>
            <person name="Herrera S."/>
            <person name="Cordes E."/>
        </authorList>
    </citation>
    <scope>NUCLEOTIDE SEQUENCE</scope>
    <source>
        <strain evidence="3">USNM1676648</strain>
        <tissue evidence="3">Polyp</tissue>
    </source>
</reference>
<comment type="caution">
    <text evidence="3">The sequence shown here is derived from an EMBL/GenBank/DDBJ whole genome shotgun (WGS) entry which is preliminary data.</text>
</comment>
<evidence type="ECO:0000313" key="4">
    <source>
        <dbReference type="Proteomes" id="UP001163046"/>
    </source>
</evidence>
<feature type="domain" description="Beta-lactamase-related" evidence="2">
    <location>
        <begin position="3"/>
        <end position="367"/>
    </location>
</feature>
<dbReference type="InterPro" id="IPR012338">
    <property type="entry name" value="Beta-lactam/transpept-like"/>
</dbReference>
<evidence type="ECO:0000259" key="2">
    <source>
        <dbReference type="Pfam" id="PF00144"/>
    </source>
</evidence>
<feature type="region of interest" description="Disordered" evidence="1">
    <location>
        <begin position="87"/>
        <end position="117"/>
    </location>
</feature>